<dbReference type="Proteomes" id="UP001181693">
    <property type="component" value="Unassembled WGS sequence"/>
</dbReference>
<dbReference type="InterPro" id="IPR036457">
    <property type="entry name" value="PPM-type-like_dom_sf"/>
</dbReference>
<feature type="domain" description="PPM-type phosphatase" evidence="2">
    <location>
        <begin position="144"/>
        <end position="537"/>
    </location>
</feature>
<accession>A0AAV3ALY8</accession>
<dbReference type="CDD" id="cd00143">
    <property type="entry name" value="PP2Cc"/>
    <property type="match status" value="1"/>
</dbReference>
<dbReference type="PROSITE" id="PS51746">
    <property type="entry name" value="PPM_2"/>
    <property type="match status" value="1"/>
</dbReference>
<dbReference type="Gene3D" id="3.60.40.10">
    <property type="entry name" value="PPM-type phosphatase domain"/>
    <property type="match status" value="1"/>
</dbReference>
<organism evidence="3 4">
    <name type="scientific">Pyxicephalus adspersus</name>
    <name type="common">African bullfrog</name>
    <dbReference type="NCBI Taxonomy" id="30357"/>
    <lineage>
        <taxon>Eukaryota</taxon>
        <taxon>Metazoa</taxon>
        <taxon>Chordata</taxon>
        <taxon>Craniata</taxon>
        <taxon>Vertebrata</taxon>
        <taxon>Euteleostomi</taxon>
        <taxon>Amphibia</taxon>
        <taxon>Batrachia</taxon>
        <taxon>Anura</taxon>
        <taxon>Neobatrachia</taxon>
        <taxon>Ranoidea</taxon>
        <taxon>Pyxicephalidae</taxon>
        <taxon>Pyxicephalinae</taxon>
        <taxon>Pyxicephalus</taxon>
    </lineage>
</organism>
<dbReference type="AlphaFoldDB" id="A0AAV3ALY8"/>
<gene>
    <name evidence="3" type="ORF">GDO54_012535</name>
</gene>
<dbReference type="InterPro" id="IPR015655">
    <property type="entry name" value="PP2C"/>
</dbReference>
<dbReference type="PANTHER" id="PTHR13832">
    <property type="entry name" value="PROTEIN PHOSPHATASE 2C"/>
    <property type="match status" value="1"/>
</dbReference>
<dbReference type="InterPro" id="IPR001932">
    <property type="entry name" value="PPM-type_phosphatase-like_dom"/>
</dbReference>
<sequence length="545" mass="61302">MKNLMLPTIVETLNTDVQNVDDKEDQISHIKDLWFTCCICQERINPCNILRHKQHHKAFSLLGYKRGDNPPVLSSLIIQKEQKISGIKASFKYKQRECQKINHSFEILKEKMLSLTPNINRMNMPLEATCQVYKMDINNDIVRSIAVCSEINASWQSEMEDSFAIFNNYGQRKNTCLVGIFDGYHGKSAACTTAVELPILLLDHMSVVDPSYKLTEEEKVFVSSYDTVFREEYKKTEENFTTEKRREAKDGNIEGIHVAHAKAFWRIDRMLQLGRGEGSKSRWSGCTAVTCLLDGRTSDKTEDVHNATQTHKTRLGMIHIANIGNLKAVLCRNGKSYCLTRDHSTRNSQEMQRVLKCGGSISANEDCGLIEGCSKVTRGLGFHGDPKLKTSIIPAPYTISIPVYSTCQFLILASSGLWEVFGECEVVTMVQNLLAAFSTHPPNTKPKDNTNENLQEHNMQEKNNVEVSDYLEDENKRFEILGSVSDCENRTEKSNNANILLTDDVRSEATAYVCQQIIKAAVLAGSQQNITIGLILLPGCVQAKL</sequence>
<dbReference type="SUPFAM" id="SSF81606">
    <property type="entry name" value="PP2C-like"/>
    <property type="match status" value="1"/>
</dbReference>
<dbReference type="EMBL" id="DYDO01000005">
    <property type="protein sequence ID" value="DBA24947.1"/>
    <property type="molecule type" value="Genomic_DNA"/>
</dbReference>
<reference evidence="3" key="1">
    <citation type="thesis" date="2020" institute="ProQuest LLC" country="789 East Eisenhower Parkway, Ann Arbor, MI, USA">
        <title>Comparative Genomics and Chromosome Evolution.</title>
        <authorList>
            <person name="Mudd A.B."/>
        </authorList>
    </citation>
    <scope>NUCLEOTIDE SEQUENCE</scope>
    <source>
        <strain evidence="3">1538</strain>
        <tissue evidence="3">Blood</tissue>
    </source>
</reference>
<dbReference type="PANTHER" id="PTHR13832:SF837">
    <property type="entry name" value="PROTEIN PHOSPHATASE 2C-LIKE DOMAIN-CONTAINING PROTEIN 1"/>
    <property type="match status" value="1"/>
</dbReference>
<name>A0AAV3ALY8_PYXAD</name>
<evidence type="ECO:0000313" key="4">
    <source>
        <dbReference type="Proteomes" id="UP001181693"/>
    </source>
</evidence>
<protein>
    <recommendedName>
        <fullName evidence="2">PPM-type phosphatase domain-containing protein</fullName>
    </recommendedName>
</protein>
<comment type="similarity">
    <text evidence="1">Belongs to the PP2C family.</text>
</comment>
<proteinExistence type="inferred from homology"/>
<dbReference type="SMART" id="SM00332">
    <property type="entry name" value="PP2Cc"/>
    <property type="match status" value="1"/>
</dbReference>
<comment type="caution">
    <text evidence="3">The sequence shown here is derived from an EMBL/GenBank/DDBJ whole genome shotgun (WGS) entry which is preliminary data.</text>
</comment>
<evidence type="ECO:0000259" key="2">
    <source>
        <dbReference type="PROSITE" id="PS51746"/>
    </source>
</evidence>
<dbReference type="Pfam" id="PF00481">
    <property type="entry name" value="PP2C"/>
    <property type="match status" value="1"/>
</dbReference>
<dbReference type="GO" id="GO:0004722">
    <property type="term" value="F:protein serine/threonine phosphatase activity"/>
    <property type="evidence" value="ECO:0007669"/>
    <property type="project" value="InterPro"/>
</dbReference>
<evidence type="ECO:0000313" key="3">
    <source>
        <dbReference type="EMBL" id="DBA24947.1"/>
    </source>
</evidence>
<evidence type="ECO:0000256" key="1">
    <source>
        <dbReference type="ARBA" id="ARBA00006702"/>
    </source>
</evidence>
<keyword evidence="4" id="KW-1185">Reference proteome</keyword>